<accession>A0A5C3KKM0</accession>
<sequence>MSGFPPIPNTTLPTFSVVGTTLPLSFDASTFTAQAVAEAWVSTFCTIVAGSDAQDLVDLFVPASTGAQVWWRDMLALTWDFRTFIGHDAIAKFAADRLTGANAREEVGIRDLELDVATASALPPTFTQATPDLAWLQFFFKFKTKVSDGSGIVRIVPVGVTTLEGLNDARNWKAHMIFTNLEGLVDHPEAVGRHRNPKANHGLWSLQREKEVECAGEDGKPTVVILGAGQSGLGVAARLKVLGLKSLLVDQNERVGDNWRNRYEALCLHDPVWYDHMPYLPFPPNWPTFTPATKLANWLEHYADIMELNVWMSSTIEKIIQDSATGFWDITILRRKKKGDGSVREERRRFEGIHHVIMATGLGSGLPEIPSIPGIDKFKANGGLVLHSSQHKRAGDHRGKKVVVVGACTSAHDITADYYHNGVDVTMYQRSSTYIMSTENGWKVLMEGVYSENAPPVEVADKLNSSFPHLAAIPLNQMKVGHLAQLDKDLLDRLNKVGFRTNLGIEGTGFGLLAWSRAGGYYFDTGASGLIIDGKIKLKGGGGIKELTEKGLLFEDGSSLDADVVLFATGIGDTRKRVQRLLGDENLDVNLWGLDDEGELRGAYRDLGVKRMWYMIGNLALARFHSKHLALQIKAVEEGLFPPERYSM</sequence>
<organism evidence="4 5">
    <name type="scientific">Coprinopsis marcescibilis</name>
    <name type="common">Agaric fungus</name>
    <name type="synonym">Psathyrella marcescibilis</name>
    <dbReference type="NCBI Taxonomy" id="230819"/>
    <lineage>
        <taxon>Eukaryota</taxon>
        <taxon>Fungi</taxon>
        <taxon>Dikarya</taxon>
        <taxon>Basidiomycota</taxon>
        <taxon>Agaricomycotina</taxon>
        <taxon>Agaricomycetes</taxon>
        <taxon>Agaricomycetidae</taxon>
        <taxon>Agaricales</taxon>
        <taxon>Agaricineae</taxon>
        <taxon>Psathyrellaceae</taxon>
        <taxon>Coprinopsis</taxon>
    </lineage>
</organism>
<keyword evidence="2" id="KW-0274">FAD</keyword>
<dbReference type="InterPro" id="IPR050982">
    <property type="entry name" value="Auxin_biosynth/cation_transpt"/>
</dbReference>
<evidence type="ECO:0000256" key="2">
    <source>
        <dbReference type="ARBA" id="ARBA00022827"/>
    </source>
</evidence>
<dbReference type="InterPro" id="IPR020946">
    <property type="entry name" value="Flavin_mOase-like"/>
</dbReference>
<reference evidence="4 5" key="1">
    <citation type="journal article" date="2019" name="Nat. Ecol. Evol.">
        <title>Megaphylogeny resolves global patterns of mushroom evolution.</title>
        <authorList>
            <person name="Varga T."/>
            <person name="Krizsan K."/>
            <person name="Foldi C."/>
            <person name="Dima B."/>
            <person name="Sanchez-Garcia M."/>
            <person name="Sanchez-Ramirez S."/>
            <person name="Szollosi G.J."/>
            <person name="Szarkandi J.G."/>
            <person name="Papp V."/>
            <person name="Albert L."/>
            <person name="Andreopoulos W."/>
            <person name="Angelini C."/>
            <person name="Antonin V."/>
            <person name="Barry K.W."/>
            <person name="Bougher N.L."/>
            <person name="Buchanan P."/>
            <person name="Buyck B."/>
            <person name="Bense V."/>
            <person name="Catcheside P."/>
            <person name="Chovatia M."/>
            <person name="Cooper J."/>
            <person name="Damon W."/>
            <person name="Desjardin D."/>
            <person name="Finy P."/>
            <person name="Geml J."/>
            <person name="Haridas S."/>
            <person name="Hughes K."/>
            <person name="Justo A."/>
            <person name="Karasinski D."/>
            <person name="Kautmanova I."/>
            <person name="Kiss B."/>
            <person name="Kocsube S."/>
            <person name="Kotiranta H."/>
            <person name="LaButti K.M."/>
            <person name="Lechner B.E."/>
            <person name="Liimatainen K."/>
            <person name="Lipzen A."/>
            <person name="Lukacs Z."/>
            <person name="Mihaltcheva S."/>
            <person name="Morgado L.N."/>
            <person name="Niskanen T."/>
            <person name="Noordeloos M.E."/>
            <person name="Ohm R.A."/>
            <person name="Ortiz-Santana B."/>
            <person name="Ovrebo C."/>
            <person name="Racz N."/>
            <person name="Riley R."/>
            <person name="Savchenko A."/>
            <person name="Shiryaev A."/>
            <person name="Soop K."/>
            <person name="Spirin V."/>
            <person name="Szebenyi C."/>
            <person name="Tomsovsky M."/>
            <person name="Tulloss R.E."/>
            <person name="Uehling J."/>
            <person name="Grigoriev I.V."/>
            <person name="Vagvolgyi C."/>
            <person name="Papp T."/>
            <person name="Martin F.M."/>
            <person name="Miettinen O."/>
            <person name="Hibbett D.S."/>
            <person name="Nagy L.G."/>
        </authorList>
    </citation>
    <scope>NUCLEOTIDE SEQUENCE [LARGE SCALE GENOMIC DNA]</scope>
    <source>
        <strain evidence="4 5">CBS 121175</strain>
    </source>
</reference>
<keyword evidence="5" id="KW-1185">Reference proteome</keyword>
<dbReference type="InterPro" id="IPR036188">
    <property type="entry name" value="FAD/NAD-bd_sf"/>
</dbReference>
<protein>
    <submittedName>
        <fullName evidence="4">Monooxygenase</fullName>
    </submittedName>
</protein>
<dbReference type="Proteomes" id="UP000307440">
    <property type="component" value="Unassembled WGS sequence"/>
</dbReference>
<dbReference type="OrthoDB" id="74360at2759"/>
<dbReference type="GO" id="GO:0050661">
    <property type="term" value="F:NADP binding"/>
    <property type="evidence" value="ECO:0007669"/>
    <property type="project" value="InterPro"/>
</dbReference>
<keyword evidence="1" id="KW-0285">Flavoprotein</keyword>
<keyword evidence="3" id="KW-0560">Oxidoreductase</keyword>
<dbReference type="Pfam" id="PF00743">
    <property type="entry name" value="FMO-like"/>
    <property type="match status" value="1"/>
</dbReference>
<gene>
    <name evidence="4" type="ORF">FA15DRAFT_673214</name>
</gene>
<dbReference type="AlphaFoldDB" id="A0A5C3KKM0"/>
<dbReference type="GO" id="GO:0004499">
    <property type="term" value="F:N,N-dimethylaniline monooxygenase activity"/>
    <property type="evidence" value="ECO:0007669"/>
    <property type="project" value="InterPro"/>
</dbReference>
<dbReference type="Gene3D" id="3.50.50.60">
    <property type="entry name" value="FAD/NAD(P)-binding domain"/>
    <property type="match status" value="1"/>
</dbReference>
<proteinExistence type="predicted"/>
<dbReference type="EMBL" id="ML210289">
    <property type="protein sequence ID" value="TFK20744.1"/>
    <property type="molecule type" value="Genomic_DNA"/>
</dbReference>
<evidence type="ECO:0000313" key="5">
    <source>
        <dbReference type="Proteomes" id="UP000307440"/>
    </source>
</evidence>
<dbReference type="STRING" id="230819.A0A5C3KKM0"/>
<dbReference type="PANTHER" id="PTHR43539">
    <property type="entry name" value="FLAVIN-BINDING MONOOXYGENASE-LIKE PROTEIN (AFU_ORTHOLOGUE AFUA_4G09220)"/>
    <property type="match status" value="1"/>
</dbReference>
<dbReference type="GO" id="GO:0050660">
    <property type="term" value="F:flavin adenine dinucleotide binding"/>
    <property type="evidence" value="ECO:0007669"/>
    <property type="project" value="InterPro"/>
</dbReference>
<keyword evidence="4" id="KW-0503">Monooxygenase</keyword>
<dbReference type="SUPFAM" id="SSF51905">
    <property type="entry name" value="FAD/NAD(P)-binding domain"/>
    <property type="match status" value="1"/>
</dbReference>
<evidence type="ECO:0000313" key="4">
    <source>
        <dbReference type="EMBL" id="TFK20744.1"/>
    </source>
</evidence>
<name>A0A5C3KKM0_COPMA</name>
<evidence type="ECO:0000256" key="1">
    <source>
        <dbReference type="ARBA" id="ARBA00022630"/>
    </source>
</evidence>
<dbReference type="PANTHER" id="PTHR43539:SF68">
    <property type="entry name" value="FLAVIN-BINDING MONOOXYGENASE-LIKE PROTEIN (AFU_ORTHOLOGUE AFUA_4G09220)"/>
    <property type="match status" value="1"/>
</dbReference>
<evidence type="ECO:0000256" key="3">
    <source>
        <dbReference type="ARBA" id="ARBA00023002"/>
    </source>
</evidence>